<feature type="transmembrane region" description="Helical" evidence="6">
    <location>
        <begin position="285"/>
        <end position="305"/>
    </location>
</feature>
<keyword evidence="3 6" id="KW-0812">Transmembrane</keyword>
<sequence length="731" mass="79875">MICKLAWRNVRRSARDYAIYFATLLFGVAVFYAFNSIGSQQVLFDLKSTATAAQFRTTADLLNMFSVVIAGVLGFLVLYANRFLVRRRKQEFGIYLLLGMKPVSVSAIVLVETVMVGLFALVVGIVAGVVLSQGLSFVTASLFDMVLANYQFVFSQSAFAGTIACFAVIFIVVALFNTFSVSRFSLVNLLQADLRNEKMSVRNPWLCGAVFVVALGILTFAYVRLQENGLVMLDDPAFLQATVGMLLGSLLFFWSLAGLVINLVSRCQPFYLKKLRPFTLRQVASRVNTAFLSLWVICVLLFFSITCFSCGMGLADVFTRQVDGGNPYSATLRASVWTSDSGASATDNPLTRRAEMEAEAPERLAQAEAAQWSMAQVLQAGAGDLWDSTVGGWAQIDYMTSPDCSYAAMVDVLKQSGKATEEDLEMVSGVEDSGMLMVSISQLNDALALQGKPPVVLEPGQYVVNNNMDSIQKLVDIYVDEAPVLTLGGQELACASEPIAVQMEDNTMLSSGFVLVVPDEVIQAAFDANVIPTTCYLNIDYADNGRTDEENRLALEQIIAAVQPASEEGFSRGDDSSWAGRLWPVTSMTTREGMIAQSQGLRMMITYLALYIGFVFLVSTAAILAIQQLSNVADSTGRYRTLYRLGCDNRQVFGSLFVQILIYFATPLLLALCHCACAISAMEETLFRLANVPMTGPIAMAAAFLLVIYGGYFVITYFTSRNMVKGVLRQP</sequence>
<evidence type="ECO:0000256" key="5">
    <source>
        <dbReference type="ARBA" id="ARBA00023136"/>
    </source>
</evidence>
<feature type="transmembrane region" description="Helical" evidence="6">
    <location>
        <begin position="694"/>
        <end position="715"/>
    </location>
</feature>
<comment type="subcellular location">
    <subcellularLocation>
        <location evidence="1">Cell membrane</location>
        <topology evidence="1">Multi-pass membrane protein</topology>
    </subcellularLocation>
</comment>
<reference evidence="8 9" key="1">
    <citation type="submission" date="2019-04" db="EMBL/GenBank/DDBJ databases">
        <title>Microbes associate with the intestines of laboratory mice.</title>
        <authorList>
            <person name="Navarre W."/>
            <person name="Wong E."/>
            <person name="Huang K.C."/>
            <person name="Tropini C."/>
            <person name="Ng K."/>
            <person name="Yu B."/>
        </authorList>
    </citation>
    <scope>NUCLEOTIDE SEQUENCE [LARGE SCALE GENOMIC DNA]</scope>
    <source>
        <strain evidence="8 9">NM48_B13</strain>
    </source>
</reference>
<feature type="transmembrane region" description="Helical" evidence="6">
    <location>
        <begin position="64"/>
        <end position="84"/>
    </location>
</feature>
<keyword evidence="4 6" id="KW-1133">Transmembrane helix</keyword>
<accession>A0A4T9TB28</accession>
<organism evidence="8 9">
    <name type="scientific">Parvibacter caecicola</name>
    <dbReference type="NCBI Taxonomy" id="747645"/>
    <lineage>
        <taxon>Bacteria</taxon>
        <taxon>Bacillati</taxon>
        <taxon>Actinomycetota</taxon>
        <taxon>Coriobacteriia</taxon>
        <taxon>Coriobacteriales</taxon>
        <taxon>Coriobacteriaceae</taxon>
        <taxon>Parvibacter</taxon>
    </lineage>
</organism>
<evidence type="ECO:0000256" key="4">
    <source>
        <dbReference type="ARBA" id="ARBA00022989"/>
    </source>
</evidence>
<feature type="transmembrane region" description="Helical" evidence="6">
    <location>
        <begin position="17"/>
        <end position="34"/>
    </location>
</feature>
<dbReference type="GO" id="GO:0005886">
    <property type="term" value="C:plasma membrane"/>
    <property type="evidence" value="ECO:0007669"/>
    <property type="project" value="UniProtKB-SubCell"/>
</dbReference>
<feature type="transmembrane region" description="Helical" evidence="6">
    <location>
        <begin position="237"/>
        <end position="264"/>
    </location>
</feature>
<evidence type="ECO:0000313" key="9">
    <source>
        <dbReference type="Proteomes" id="UP000309454"/>
    </source>
</evidence>
<evidence type="ECO:0000256" key="1">
    <source>
        <dbReference type="ARBA" id="ARBA00004651"/>
    </source>
</evidence>
<dbReference type="Pfam" id="PF02687">
    <property type="entry name" value="FtsX"/>
    <property type="match status" value="1"/>
</dbReference>
<gene>
    <name evidence="8" type="ORF">E5982_05365</name>
</gene>
<feature type="transmembrane region" description="Helical" evidence="6">
    <location>
        <begin position="604"/>
        <end position="626"/>
    </location>
</feature>
<dbReference type="PANTHER" id="PTHR46795:SF3">
    <property type="entry name" value="ABC TRANSPORTER PERMEASE"/>
    <property type="match status" value="1"/>
</dbReference>
<evidence type="ECO:0000256" key="6">
    <source>
        <dbReference type="SAM" id="Phobius"/>
    </source>
</evidence>
<feature type="domain" description="ABC3 transporter permease C-terminal" evidence="7">
    <location>
        <begin position="63"/>
        <end position="184"/>
    </location>
</feature>
<keyword evidence="5 6" id="KW-0472">Membrane</keyword>
<dbReference type="EMBL" id="SSTM01000003">
    <property type="protein sequence ID" value="TJW10708.1"/>
    <property type="molecule type" value="Genomic_DNA"/>
</dbReference>
<feature type="transmembrane region" description="Helical" evidence="6">
    <location>
        <begin position="152"/>
        <end position="176"/>
    </location>
</feature>
<evidence type="ECO:0000259" key="7">
    <source>
        <dbReference type="Pfam" id="PF02687"/>
    </source>
</evidence>
<dbReference type="OrthoDB" id="9781780at2"/>
<keyword evidence="2" id="KW-1003">Cell membrane</keyword>
<evidence type="ECO:0000256" key="2">
    <source>
        <dbReference type="ARBA" id="ARBA00022475"/>
    </source>
</evidence>
<feature type="transmembrane region" description="Helical" evidence="6">
    <location>
        <begin position="205"/>
        <end position="225"/>
    </location>
</feature>
<dbReference type="Proteomes" id="UP000309454">
    <property type="component" value="Unassembled WGS sequence"/>
</dbReference>
<protein>
    <submittedName>
        <fullName evidence="8">ABC transporter permease</fullName>
    </submittedName>
</protein>
<evidence type="ECO:0000313" key="8">
    <source>
        <dbReference type="EMBL" id="TJW10708.1"/>
    </source>
</evidence>
<dbReference type="InterPro" id="IPR003838">
    <property type="entry name" value="ABC3_permease_C"/>
</dbReference>
<keyword evidence="9" id="KW-1185">Reference proteome</keyword>
<dbReference type="InterPro" id="IPR052536">
    <property type="entry name" value="ABC-4_Integral_Memb_Prot"/>
</dbReference>
<dbReference type="PANTHER" id="PTHR46795">
    <property type="entry name" value="ABC TRANSPORTER PERMEASE-RELATED-RELATED"/>
    <property type="match status" value="1"/>
</dbReference>
<feature type="transmembrane region" description="Helical" evidence="6">
    <location>
        <begin position="660"/>
        <end position="682"/>
    </location>
</feature>
<dbReference type="RefSeq" id="WP_136845721.1">
    <property type="nucleotide sequence ID" value="NZ_SSTM01000003.1"/>
</dbReference>
<feature type="transmembrane region" description="Helical" evidence="6">
    <location>
        <begin position="105"/>
        <end position="132"/>
    </location>
</feature>
<dbReference type="AlphaFoldDB" id="A0A4T9TB28"/>
<comment type="caution">
    <text evidence="8">The sequence shown here is derived from an EMBL/GenBank/DDBJ whole genome shotgun (WGS) entry which is preliminary data.</text>
</comment>
<name>A0A4T9TB28_9ACTN</name>
<evidence type="ECO:0000256" key="3">
    <source>
        <dbReference type="ARBA" id="ARBA00022692"/>
    </source>
</evidence>
<proteinExistence type="predicted"/>